<feature type="domain" description="Tify" evidence="2">
    <location>
        <begin position="55"/>
        <end position="90"/>
    </location>
</feature>
<organism evidence="3 4">
    <name type="scientific">Aquilegia coerulea</name>
    <name type="common">Rocky mountain columbine</name>
    <dbReference type="NCBI Taxonomy" id="218851"/>
    <lineage>
        <taxon>Eukaryota</taxon>
        <taxon>Viridiplantae</taxon>
        <taxon>Streptophyta</taxon>
        <taxon>Embryophyta</taxon>
        <taxon>Tracheophyta</taxon>
        <taxon>Spermatophyta</taxon>
        <taxon>Magnoliopsida</taxon>
        <taxon>Ranunculales</taxon>
        <taxon>Ranunculaceae</taxon>
        <taxon>Thalictroideae</taxon>
        <taxon>Aquilegia</taxon>
    </lineage>
</organism>
<feature type="compositionally biased region" description="Polar residues" evidence="1">
    <location>
        <begin position="11"/>
        <end position="23"/>
    </location>
</feature>
<dbReference type="InterPro" id="IPR010399">
    <property type="entry name" value="Tify_dom"/>
</dbReference>
<evidence type="ECO:0000313" key="3">
    <source>
        <dbReference type="EMBL" id="PIA52248.1"/>
    </source>
</evidence>
<dbReference type="PROSITE" id="PS00344">
    <property type="entry name" value="GATA_ZN_FINGER_1"/>
    <property type="match status" value="1"/>
</dbReference>
<dbReference type="SUPFAM" id="SSF57716">
    <property type="entry name" value="Glucocorticoid receptor-like (DNA-binding domain)"/>
    <property type="match status" value="1"/>
</dbReference>
<accession>A0A2G5E902</accession>
<proteinExistence type="predicted"/>
<dbReference type="Pfam" id="PF09425">
    <property type="entry name" value="Jas_motif"/>
    <property type="match status" value="1"/>
</dbReference>
<dbReference type="Proteomes" id="UP000230069">
    <property type="component" value="Unassembled WGS sequence"/>
</dbReference>
<dbReference type="InParanoid" id="A0A2G5E902"/>
<dbReference type="GO" id="GO:0006355">
    <property type="term" value="P:regulation of DNA-templated transcription"/>
    <property type="evidence" value="ECO:0007669"/>
    <property type="project" value="InterPro"/>
</dbReference>
<dbReference type="PANTHER" id="PTHR46125:SF7">
    <property type="entry name" value="GATA TRANSCRIPTION FACTOR 19-LIKE ISOFORM X1"/>
    <property type="match status" value="1"/>
</dbReference>
<dbReference type="EMBL" id="KZ305027">
    <property type="protein sequence ID" value="PIA52248.1"/>
    <property type="molecule type" value="Genomic_DNA"/>
</dbReference>
<evidence type="ECO:0000259" key="2">
    <source>
        <dbReference type="PROSITE" id="PS51320"/>
    </source>
</evidence>
<dbReference type="SMART" id="SM00401">
    <property type="entry name" value="ZnF_GATA"/>
    <property type="match status" value="1"/>
</dbReference>
<evidence type="ECO:0000256" key="1">
    <source>
        <dbReference type="SAM" id="MobiDB-lite"/>
    </source>
</evidence>
<dbReference type="PANTHER" id="PTHR46125">
    <property type="entry name" value="GATA TRANSCRIPTION FACTOR 28"/>
    <property type="match status" value="1"/>
</dbReference>
<feature type="compositionally biased region" description="Basic residues" evidence="1">
    <location>
        <begin position="1"/>
        <end position="10"/>
    </location>
</feature>
<dbReference type="InterPro" id="IPR000679">
    <property type="entry name" value="Znf_GATA"/>
</dbReference>
<gene>
    <name evidence="3" type="ORF">AQUCO_01000249v1</name>
</gene>
<dbReference type="GO" id="GO:0008270">
    <property type="term" value="F:zinc ion binding"/>
    <property type="evidence" value="ECO:0007669"/>
    <property type="project" value="InterPro"/>
</dbReference>
<reference evidence="3 4" key="1">
    <citation type="submission" date="2017-09" db="EMBL/GenBank/DDBJ databases">
        <title>WGS assembly of Aquilegia coerulea Goldsmith.</title>
        <authorList>
            <person name="Hodges S."/>
            <person name="Kramer E."/>
            <person name="Nordborg M."/>
            <person name="Tomkins J."/>
            <person name="Borevitz J."/>
            <person name="Derieg N."/>
            <person name="Yan J."/>
            <person name="Mihaltcheva S."/>
            <person name="Hayes R.D."/>
            <person name="Rokhsar D."/>
        </authorList>
    </citation>
    <scope>NUCLEOTIDE SEQUENCE [LARGE SCALE GENOMIC DNA]</scope>
    <source>
        <strain evidence="4">cv. Goldsmith</strain>
    </source>
</reference>
<dbReference type="OrthoDB" id="2162994at2759"/>
<dbReference type="SMART" id="SM00979">
    <property type="entry name" value="TIFY"/>
    <property type="match status" value="1"/>
</dbReference>
<dbReference type="InterPro" id="IPR045280">
    <property type="entry name" value="TIFY-like"/>
</dbReference>
<dbReference type="Gene3D" id="3.30.50.10">
    <property type="entry name" value="Erythroid Transcription Factor GATA-1, subunit A"/>
    <property type="match status" value="1"/>
</dbReference>
<keyword evidence="4" id="KW-1185">Reference proteome</keyword>
<protein>
    <recommendedName>
        <fullName evidence="2">Tify domain-containing protein</fullName>
    </recommendedName>
</protein>
<dbReference type="InterPro" id="IPR018467">
    <property type="entry name" value="CCT_CS"/>
</dbReference>
<dbReference type="STRING" id="218851.A0A2G5E902"/>
<dbReference type="AlphaFoldDB" id="A0A2G5E902"/>
<dbReference type="Pfam" id="PF00320">
    <property type="entry name" value="GATA"/>
    <property type="match status" value="1"/>
</dbReference>
<name>A0A2G5E902_AQUCA</name>
<sequence length="406" mass="44282">MAAMNRKRLQRQSTRPSRYQNNGDFMIDYDSVNGGNDEYKDDEGNDQEISQRKQSSSLKHELTVSFAGQVYVFKEVSPEKVQAVLLLLGGREITTTGPTADSPFPINRGVDEALQHSNHSRRIASLARFREKRKERCFEKKVQSSKEVAQRMQHKNGQILSLSETKTKGLAGSSSWASPQSSYQDISTPAAEIVDSKCQHCGIAEKSTPVMHSGPAGPRSLCNACGLMWRNKGPLRDLTVDRNHPSSELNEPEVSGETTAITMEAENLTSNDKQETSSETNTSIVGGDSLAAKDEQVGTEDMRPSSLEIGNCFAGSYEQRTAEDLTMSVPEAIDNSAASFDEQSAQDSGLVAQSLWGDFSAISSSNFWDLQGTNNDLAQDSTDIGIPSILFHQIVANDAFLGSGLL</sequence>
<dbReference type="PROSITE" id="PS51320">
    <property type="entry name" value="TIFY"/>
    <property type="match status" value="1"/>
</dbReference>
<feature type="region of interest" description="Disordered" evidence="1">
    <location>
        <begin position="1"/>
        <end position="58"/>
    </location>
</feature>
<dbReference type="CDD" id="cd00202">
    <property type="entry name" value="ZnF_GATA"/>
    <property type="match status" value="1"/>
</dbReference>
<dbReference type="Pfam" id="PF06200">
    <property type="entry name" value="tify"/>
    <property type="match status" value="1"/>
</dbReference>
<dbReference type="GO" id="GO:0043565">
    <property type="term" value="F:sequence-specific DNA binding"/>
    <property type="evidence" value="ECO:0007669"/>
    <property type="project" value="InterPro"/>
</dbReference>
<dbReference type="InterPro" id="IPR013088">
    <property type="entry name" value="Znf_NHR/GATA"/>
</dbReference>
<evidence type="ECO:0000313" key="4">
    <source>
        <dbReference type="Proteomes" id="UP000230069"/>
    </source>
</evidence>